<dbReference type="InterPro" id="IPR012808">
    <property type="entry name" value="CHP02453"/>
</dbReference>
<evidence type="ECO:0000313" key="1">
    <source>
        <dbReference type="EMBL" id="EFV05809.1"/>
    </source>
</evidence>
<dbReference type="HOGENOM" id="CLU_036742_2_0_10"/>
<comment type="caution">
    <text evidence="1">The sequence shown here is derived from an EMBL/GenBank/DDBJ whole genome shotgun (WGS) entry which is preliminary data.</text>
</comment>
<dbReference type="Proteomes" id="UP000003874">
    <property type="component" value="Unassembled WGS sequence"/>
</dbReference>
<reference evidence="1 2" key="1">
    <citation type="submission" date="2010-12" db="EMBL/GenBank/DDBJ databases">
        <authorList>
            <person name="Muzny D."/>
            <person name="Qin X."/>
            <person name="Deng J."/>
            <person name="Jiang H."/>
            <person name="Liu Y."/>
            <person name="Qu J."/>
            <person name="Song X.-Z."/>
            <person name="Zhang L."/>
            <person name="Thornton R."/>
            <person name="Coyle M."/>
            <person name="Francisco L."/>
            <person name="Jackson L."/>
            <person name="Javaid M."/>
            <person name="Korchina V."/>
            <person name="Kovar C."/>
            <person name="Mata R."/>
            <person name="Mathew T."/>
            <person name="Ngo R."/>
            <person name="Nguyen L."/>
            <person name="Nguyen N."/>
            <person name="Okwuonu G."/>
            <person name="Ongeri F."/>
            <person name="Pham C."/>
            <person name="Simmons D."/>
            <person name="Wilczek-Boney K."/>
            <person name="Hale W."/>
            <person name="Jakkamsetti A."/>
            <person name="Pham P."/>
            <person name="Ruth R."/>
            <person name="San Lucas F."/>
            <person name="Warren J."/>
            <person name="Zhang J."/>
            <person name="Zhao Z."/>
            <person name="Zhou C."/>
            <person name="Zhu D."/>
            <person name="Lee S."/>
            <person name="Bess C."/>
            <person name="Blankenburg K."/>
            <person name="Forbes L."/>
            <person name="Fu Q."/>
            <person name="Gubbala S."/>
            <person name="Hirani K."/>
            <person name="Jayaseelan J.C."/>
            <person name="Lara F."/>
            <person name="Munidasa M."/>
            <person name="Palculict T."/>
            <person name="Patil S."/>
            <person name="Pu L.-L."/>
            <person name="Saada N."/>
            <person name="Tang L."/>
            <person name="Weissenberger G."/>
            <person name="Zhu Y."/>
            <person name="Hemphill L."/>
            <person name="Shang Y."/>
            <person name="Youmans B."/>
            <person name="Ayvaz T."/>
            <person name="Ross M."/>
            <person name="Santibanez J."/>
            <person name="Aqrawi P."/>
            <person name="Gross S."/>
            <person name="Joshi V."/>
            <person name="Fowler G."/>
            <person name="Nazareth L."/>
            <person name="Reid J."/>
            <person name="Worley K."/>
            <person name="Petrosino J."/>
            <person name="Highlander S."/>
            <person name="Gibbs R."/>
        </authorList>
    </citation>
    <scope>NUCLEOTIDE SEQUENCE [LARGE SCALE GENOMIC DNA]</scope>
    <source>
        <strain evidence="1 2">DSM 15606</strain>
    </source>
</reference>
<organism evidence="1 2">
    <name type="scientific">Segatella salivae DSM 15606</name>
    <dbReference type="NCBI Taxonomy" id="888832"/>
    <lineage>
        <taxon>Bacteria</taxon>
        <taxon>Pseudomonadati</taxon>
        <taxon>Bacteroidota</taxon>
        <taxon>Bacteroidia</taxon>
        <taxon>Bacteroidales</taxon>
        <taxon>Prevotellaceae</taxon>
        <taxon>Segatella</taxon>
    </lineage>
</organism>
<dbReference type="EMBL" id="AEQO01000003">
    <property type="protein sequence ID" value="EFV05809.1"/>
    <property type="molecule type" value="Genomic_DNA"/>
</dbReference>
<keyword evidence="2" id="KW-1185">Reference proteome</keyword>
<dbReference type="InterPro" id="IPR015996">
    <property type="entry name" value="UCP028451"/>
</dbReference>
<accession>E6MKQ3</accession>
<dbReference type="PANTHER" id="PTHR36452">
    <property type="entry name" value="CHROMOSOME 12, WHOLE GENOME SHOTGUN SEQUENCE"/>
    <property type="match status" value="1"/>
</dbReference>
<dbReference type="Pfam" id="PF09365">
    <property type="entry name" value="DUF2461"/>
    <property type="match status" value="1"/>
</dbReference>
<gene>
    <name evidence="1" type="ORF">HMPREF9420_0070</name>
</gene>
<evidence type="ECO:0000313" key="2">
    <source>
        <dbReference type="Proteomes" id="UP000003874"/>
    </source>
</evidence>
<name>E6MKQ3_9BACT</name>
<dbReference type="NCBIfam" id="TIGR02453">
    <property type="entry name" value="TIGR02453 family protein"/>
    <property type="match status" value="1"/>
</dbReference>
<dbReference type="PANTHER" id="PTHR36452:SF1">
    <property type="entry name" value="DUF2461 DOMAIN-CONTAINING PROTEIN"/>
    <property type="match status" value="1"/>
</dbReference>
<protein>
    <submittedName>
        <fullName evidence="1">TIGR02453 family protein</fullName>
    </submittedName>
</protein>
<dbReference type="PIRSF" id="PIRSF028451">
    <property type="entry name" value="UCP028451"/>
    <property type="match status" value="1"/>
</dbReference>
<dbReference type="AlphaFoldDB" id="E6MKQ3"/>
<sequence>MQQKYKKYSIFAKNKREKAMDAKRILRYLRDLSANNNRDWFQEHKQEYNVCRQNFEEGVTQAVATIAQFDASISHITPKDACYRFNRDTRFSEDKRPYKDHLGAYICAHGKKSLRGGYYLHLQPGQCMLGVGSYWLPTNILTACRNEIMGNIDEWRKCVENGKFIKLFGYPNDGKWGDPCGKGFGLECLKTVPKGFPRDYEFVKYLRMKDYCCWHAVPDDFFDGDGWLKEIVDIFKTAKPAMDFMNNVIDDYE</sequence>
<dbReference type="eggNOG" id="COG5587">
    <property type="taxonomic scope" value="Bacteria"/>
</dbReference>
<proteinExistence type="predicted"/>